<feature type="region of interest" description="Disordered" evidence="1">
    <location>
        <begin position="56"/>
        <end position="92"/>
    </location>
</feature>
<sequence>MTGASTNDLPNIYQIGLKRTVIYTSSIDVLVETEIRLYQVRPQVLPHHNMPKIIESRSLSAPPTSSPKTPNRLVHPLSTQLFPPPPAPQHQTLSLKHSWRIPRQVTDIGPVPVRISTSSNKRIIVPATPTTTTDSSLGLASPEQEQEQTLPPTEDNANDATSS</sequence>
<dbReference type="Proteomes" id="UP000011668">
    <property type="component" value="Unassembled WGS sequence"/>
</dbReference>
<dbReference type="OrthoDB" id="3249618at2759"/>
<gene>
    <name evidence="2" type="ORF">AG1IA_03297</name>
</gene>
<evidence type="ECO:0000313" key="3">
    <source>
        <dbReference type="Proteomes" id="UP000011668"/>
    </source>
</evidence>
<evidence type="ECO:0000313" key="2">
    <source>
        <dbReference type="EMBL" id="ELU42678.1"/>
    </source>
</evidence>
<name>L8X0X0_THACA</name>
<organism evidence="2 3">
    <name type="scientific">Thanatephorus cucumeris (strain AG1-IA)</name>
    <name type="common">Rice sheath blight fungus</name>
    <name type="synonym">Rhizoctonia solani</name>
    <dbReference type="NCBI Taxonomy" id="983506"/>
    <lineage>
        <taxon>Eukaryota</taxon>
        <taxon>Fungi</taxon>
        <taxon>Dikarya</taxon>
        <taxon>Basidiomycota</taxon>
        <taxon>Agaricomycotina</taxon>
        <taxon>Agaricomycetes</taxon>
        <taxon>Cantharellales</taxon>
        <taxon>Ceratobasidiaceae</taxon>
        <taxon>Rhizoctonia</taxon>
        <taxon>Rhizoctonia solani AG-1</taxon>
    </lineage>
</organism>
<keyword evidence="3" id="KW-1185">Reference proteome</keyword>
<comment type="caution">
    <text evidence="2">The sequence shown here is derived from an EMBL/GenBank/DDBJ whole genome shotgun (WGS) entry which is preliminary data.</text>
</comment>
<dbReference type="AlphaFoldDB" id="L8X0X0"/>
<evidence type="ECO:0000256" key="1">
    <source>
        <dbReference type="SAM" id="MobiDB-lite"/>
    </source>
</evidence>
<feature type="compositionally biased region" description="Polar residues" evidence="1">
    <location>
        <begin position="57"/>
        <end position="69"/>
    </location>
</feature>
<dbReference type="EMBL" id="AFRT01000772">
    <property type="protein sequence ID" value="ELU42678.1"/>
    <property type="molecule type" value="Genomic_DNA"/>
</dbReference>
<dbReference type="HOGENOM" id="CLU_1628168_0_0_1"/>
<protein>
    <submittedName>
        <fullName evidence="2">Uncharacterized protein</fullName>
    </submittedName>
</protein>
<feature type="compositionally biased region" description="Polar residues" evidence="1">
    <location>
        <begin position="128"/>
        <end position="138"/>
    </location>
</feature>
<feature type="region of interest" description="Disordered" evidence="1">
    <location>
        <begin position="122"/>
        <end position="163"/>
    </location>
</feature>
<proteinExistence type="predicted"/>
<reference evidence="2 3" key="1">
    <citation type="journal article" date="2013" name="Nat. Commun.">
        <title>The evolution and pathogenic mechanisms of the rice sheath blight pathogen.</title>
        <authorList>
            <person name="Zheng A."/>
            <person name="Lin R."/>
            <person name="Xu L."/>
            <person name="Qin P."/>
            <person name="Tang C."/>
            <person name="Ai P."/>
            <person name="Zhang D."/>
            <person name="Liu Y."/>
            <person name="Sun Z."/>
            <person name="Feng H."/>
            <person name="Wang Y."/>
            <person name="Chen Y."/>
            <person name="Liang X."/>
            <person name="Fu R."/>
            <person name="Li Q."/>
            <person name="Zhang J."/>
            <person name="Yu X."/>
            <person name="Xie Z."/>
            <person name="Ding L."/>
            <person name="Guan P."/>
            <person name="Tang J."/>
            <person name="Liang Y."/>
            <person name="Wang S."/>
            <person name="Deng Q."/>
            <person name="Li S."/>
            <person name="Zhu J."/>
            <person name="Wang L."/>
            <person name="Liu H."/>
            <person name="Li P."/>
        </authorList>
    </citation>
    <scope>NUCLEOTIDE SEQUENCE [LARGE SCALE GENOMIC DNA]</scope>
    <source>
        <strain evidence="3">AG-1 IA</strain>
    </source>
</reference>
<accession>L8X0X0</accession>